<dbReference type="Pfam" id="PF12833">
    <property type="entry name" value="HTH_18"/>
    <property type="match status" value="1"/>
</dbReference>
<keyword evidence="1" id="KW-0805">Transcription regulation</keyword>
<evidence type="ECO:0000256" key="1">
    <source>
        <dbReference type="ARBA" id="ARBA00023015"/>
    </source>
</evidence>
<dbReference type="Pfam" id="PF12625">
    <property type="entry name" value="Arabinose_bd"/>
    <property type="match status" value="1"/>
</dbReference>
<reference evidence="5 6" key="1">
    <citation type="submission" date="2018-07" db="EMBL/GenBank/DDBJ databases">
        <title>Genomic Encyclopedia of Type Strains, Phase IV (KMG-IV): sequencing the most valuable type-strain genomes for metagenomic binning, comparative biology and taxonomic classification.</title>
        <authorList>
            <person name="Goeker M."/>
        </authorList>
    </citation>
    <scope>NUCLEOTIDE SEQUENCE [LARGE SCALE GENOMIC DNA]</scope>
    <source>
        <strain evidence="5 6">DSM 100911</strain>
    </source>
</reference>
<dbReference type="GO" id="GO:0000976">
    <property type="term" value="F:transcription cis-regulatory region binding"/>
    <property type="evidence" value="ECO:0007669"/>
    <property type="project" value="TreeGrafter"/>
</dbReference>
<evidence type="ECO:0000313" key="6">
    <source>
        <dbReference type="Proteomes" id="UP000252174"/>
    </source>
</evidence>
<organism evidence="5 6">
    <name type="scientific">Extensimonas vulgaris</name>
    <dbReference type="NCBI Taxonomy" id="1031594"/>
    <lineage>
        <taxon>Bacteria</taxon>
        <taxon>Pseudomonadati</taxon>
        <taxon>Pseudomonadota</taxon>
        <taxon>Betaproteobacteria</taxon>
        <taxon>Burkholderiales</taxon>
        <taxon>Comamonadaceae</taxon>
        <taxon>Extensimonas</taxon>
    </lineage>
</organism>
<dbReference type="GO" id="GO:0005829">
    <property type="term" value="C:cytosol"/>
    <property type="evidence" value="ECO:0007669"/>
    <property type="project" value="TreeGrafter"/>
</dbReference>
<dbReference type="EMBL" id="QPJU01000010">
    <property type="protein sequence ID" value="RCX08127.1"/>
    <property type="molecule type" value="Genomic_DNA"/>
</dbReference>
<dbReference type="Proteomes" id="UP000252174">
    <property type="component" value="Unassembled WGS sequence"/>
</dbReference>
<dbReference type="PANTHER" id="PTHR47894:SF1">
    <property type="entry name" value="HTH-TYPE TRANSCRIPTIONAL REGULATOR VQSM"/>
    <property type="match status" value="1"/>
</dbReference>
<dbReference type="Gene3D" id="1.10.10.60">
    <property type="entry name" value="Homeodomain-like"/>
    <property type="match status" value="1"/>
</dbReference>
<protein>
    <submittedName>
        <fullName evidence="5">AraC family transcriptional regulator</fullName>
    </submittedName>
</protein>
<keyword evidence="6" id="KW-1185">Reference proteome</keyword>
<keyword evidence="3" id="KW-0804">Transcription</keyword>
<name>A0A369AIZ8_9BURK</name>
<gene>
    <name evidence="5" type="ORF">DFR45_11037</name>
</gene>
<evidence type="ECO:0000313" key="5">
    <source>
        <dbReference type="EMBL" id="RCX08127.1"/>
    </source>
</evidence>
<dbReference type="InterPro" id="IPR018060">
    <property type="entry name" value="HTH_AraC"/>
</dbReference>
<dbReference type="OrthoDB" id="6506763at2"/>
<dbReference type="InterPro" id="IPR009057">
    <property type="entry name" value="Homeodomain-like_sf"/>
</dbReference>
<evidence type="ECO:0000256" key="2">
    <source>
        <dbReference type="ARBA" id="ARBA00023125"/>
    </source>
</evidence>
<dbReference type="SMART" id="SM00342">
    <property type="entry name" value="HTH_ARAC"/>
    <property type="match status" value="1"/>
</dbReference>
<dbReference type="PROSITE" id="PS01124">
    <property type="entry name" value="HTH_ARAC_FAMILY_2"/>
    <property type="match status" value="1"/>
</dbReference>
<dbReference type="RefSeq" id="WP_114484069.1">
    <property type="nucleotide sequence ID" value="NZ_QPJU01000010.1"/>
</dbReference>
<dbReference type="PRINTS" id="PR00032">
    <property type="entry name" value="HTHARAC"/>
</dbReference>
<evidence type="ECO:0000256" key="3">
    <source>
        <dbReference type="ARBA" id="ARBA00023163"/>
    </source>
</evidence>
<evidence type="ECO:0000259" key="4">
    <source>
        <dbReference type="PROSITE" id="PS01124"/>
    </source>
</evidence>
<proteinExistence type="predicted"/>
<comment type="caution">
    <text evidence="5">The sequence shown here is derived from an EMBL/GenBank/DDBJ whole genome shotgun (WGS) entry which is preliminary data.</text>
</comment>
<feature type="domain" description="HTH araC/xylS-type" evidence="4">
    <location>
        <begin position="304"/>
        <end position="386"/>
    </location>
</feature>
<sequence length="392" mass="42790">MGQEDGKKWAAAAHSQPTIPKSDRLLAQAPVAATPIAFVRAIALAYAQRGLSPAKALAQAQIAPELLECDGARITAWQMERISEAAMRELDDEALGWFSRRLPWGSYGMLARASNSAASLDVALRRWCRHHGLLTDDITLALHTDGAVATLGITENGRESGRGIPAALREFCLVSVLRNIHGLACWYIDSRIPLLGAQFAYAAPPHADAYAVLFPGPVAFDAERTALHFDARYLALPLRRDEAALCQMLQHALPLTVRQYRRDRLLVQRVRQLLGALAPLPGASSAAPAGQPAAPMPAPLPMHSAESLAELLHISPRTLHRQLKEEGATLQALKDEVRRARALELLHRSRRPIKQIAAAAGFANEKSFIRAFRAWTGQSPAEFRRRGEQANG</sequence>
<accession>A0A369AIZ8</accession>
<dbReference type="GO" id="GO:0003700">
    <property type="term" value="F:DNA-binding transcription factor activity"/>
    <property type="evidence" value="ECO:0007669"/>
    <property type="project" value="InterPro"/>
</dbReference>
<keyword evidence="2" id="KW-0238">DNA-binding</keyword>
<dbReference type="PANTHER" id="PTHR47894">
    <property type="entry name" value="HTH-TYPE TRANSCRIPTIONAL REGULATOR GADX"/>
    <property type="match status" value="1"/>
</dbReference>
<dbReference type="SUPFAM" id="SSF46689">
    <property type="entry name" value="Homeodomain-like"/>
    <property type="match status" value="1"/>
</dbReference>
<dbReference type="InterPro" id="IPR032687">
    <property type="entry name" value="AraC-type_N"/>
</dbReference>
<dbReference type="AlphaFoldDB" id="A0A369AIZ8"/>
<dbReference type="InterPro" id="IPR020449">
    <property type="entry name" value="Tscrpt_reg_AraC-type_HTH"/>
</dbReference>